<evidence type="ECO:0000313" key="19">
    <source>
        <dbReference type="EMBL" id="TBL79402.1"/>
    </source>
</evidence>
<comment type="similarity">
    <text evidence="17">Belongs to the LigK/PcmE family.</text>
</comment>
<dbReference type="InterPro" id="IPR005493">
    <property type="entry name" value="RraA/RraA-like"/>
</dbReference>
<evidence type="ECO:0000256" key="12">
    <source>
        <dbReference type="ARBA" id="ARBA00023239"/>
    </source>
</evidence>
<reference evidence="19 20" key="1">
    <citation type="submission" date="2019-02" db="EMBL/GenBank/DDBJ databases">
        <title>Paenibacillus sp. nov., isolated from surface-sterilized tissue of Thalictrum simplex L.</title>
        <authorList>
            <person name="Tuo L."/>
        </authorList>
    </citation>
    <scope>NUCLEOTIDE SEQUENCE [LARGE SCALE GENOMIC DNA]</scope>
    <source>
        <strain evidence="19 20">N2SHLJ1</strain>
    </source>
</reference>
<comment type="catalytic activity">
    <reaction evidence="1">
        <text>4-hydroxy-4-methyl-2-oxoglutarate = 2 pyruvate</text>
        <dbReference type="Rhea" id="RHEA:22748"/>
        <dbReference type="ChEBI" id="CHEBI:15361"/>
        <dbReference type="ChEBI" id="CHEBI:58276"/>
        <dbReference type="EC" id="4.1.3.17"/>
    </reaction>
</comment>
<dbReference type="Gene3D" id="3.50.30.40">
    <property type="entry name" value="Ribonuclease E inhibitor RraA/RraA-like"/>
    <property type="match status" value="1"/>
</dbReference>
<comment type="function">
    <text evidence="13">Catalyzes the aldol cleavage of 4-hydroxy-4-methyl-2-oxoglutarate (HMG) into 2 molecules of pyruvate. Also contains a secondary oxaloacetate (OAA) decarboxylase activity due to the common pyruvate enolate transition state formed following C-C bond cleavage in the retro-aldol and decarboxylation reactions.</text>
</comment>
<keyword evidence="12" id="KW-0456">Lyase</keyword>
<comment type="cofactor">
    <cofactor evidence="2 18">
        <name>Mg(2+)</name>
        <dbReference type="ChEBI" id="CHEBI:18420"/>
    </cofactor>
</comment>
<evidence type="ECO:0000256" key="16">
    <source>
        <dbReference type="ARBA" id="ARBA00047973"/>
    </source>
</evidence>
<dbReference type="PANTHER" id="PTHR33254:SF16">
    <property type="entry name" value="BLR3842 PROTEIN"/>
    <property type="match status" value="1"/>
</dbReference>
<evidence type="ECO:0000256" key="18">
    <source>
        <dbReference type="PIRSR" id="PIRSR605493-1"/>
    </source>
</evidence>
<proteinExistence type="inferred from homology"/>
<feature type="binding site" evidence="18">
    <location>
        <position position="118"/>
    </location>
    <ligand>
        <name>Mg(2+)</name>
        <dbReference type="ChEBI" id="CHEBI:18420"/>
    </ligand>
</feature>
<dbReference type="RefSeq" id="WP_131013346.1">
    <property type="nucleotide sequence ID" value="NZ_SIRE01000007.1"/>
</dbReference>
<dbReference type="InterPro" id="IPR036704">
    <property type="entry name" value="RraA/RraA-like_sf"/>
</dbReference>
<dbReference type="GO" id="GO:0046872">
    <property type="term" value="F:metal ion binding"/>
    <property type="evidence" value="ECO:0007669"/>
    <property type="project" value="UniProtKB-KW"/>
</dbReference>
<accession>A0A4V2J4E0</accession>
<dbReference type="SUPFAM" id="SSF89562">
    <property type="entry name" value="RraA-like"/>
    <property type="match status" value="1"/>
</dbReference>
<dbReference type="FunFam" id="3.50.30.40:FF:000002">
    <property type="entry name" value="4-carboxy-4-hydroxy-2-oxoadipate aldolase/oxaloacetate decarboxylase"/>
    <property type="match status" value="1"/>
</dbReference>
<dbReference type="CDD" id="cd16841">
    <property type="entry name" value="RraA_family"/>
    <property type="match status" value="1"/>
</dbReference>
<dbReference type="GO" id="GO:0032787">
    <property type="term" value="P:monocarboxylic acid metabolic process"/>
    <property type="evidence" value="ECO:0007669"/>
    <property type="project" value="UniProtKB-ARBA"/>
</dbReference>
<evidence type="ECO:0000256" key="6">
    <source>
        <dbReference type="ARBA" id="ARBA00011643"/>
    </source>
</evidence>
<evidence type="ECO:0000256" key="13">
    <source>
        <dbReference type="ARBA" id="ARBA00025046"/>
    </source>
</evidence>
<keyword evidence="11 18" id="KW-0460">Magnesium</keyword>
<feature type="binding site" evidence="18">
    <location>
        <position position="117"/>
    </location>
    <ligand>
        <name>substrate</name>
    </ligand>
</feature>
<feature type="binding site" evidence="18">
    <location>
        <begin position="95"/>
        <end position="98"/>
    </location>
    <ligand>
        <name>substrate</name>
    </ligand>
</feature>
<keyword evidence="20" id="KW-1185">Reference proteome</keyword>
<keyword evidence="10 18" id="KW-0479">Metal-binding</keyword>
<dbReference type="OrthoDB" id="9784786at2"/>
<dbReference type="NCBIfam" id="NF006731">
    <property type="entry name" value="PRK09262.1"/>
    <property type="match status" value="1"/>
</dbReference>
<name>A0A4V2J4E0_9BACL</name>
<comment type="catalytic activity">
    <reaction evidence="16">
        <text>oxaloacetate + H(+) = pyruvate + CO2</text>
        <dbReference type="Rhea" id="RHEA:15641"/>
        <dbReference type="ChEBI" id="CHEBI:15361"/>
        <dbReference type="ChEBI" id="CHEBI:15378"/>
        <dbReference type="ChEBI" id="CHEBI:16452"/>
        <dbReference type="ChEBI" id="CHEBI:16526"/>
        <dbReference type="EC" id="4.1.1.112"/>
    </reaction>
</comment>
<organism evidence="19 20">
    <name type="scientific">Paenibacillus thalictri</name>
    <dbReference type="NCBI Taxonomy" id="2527873"/>
    <lineage>
        <taxon>Bacteria</taxon>
        <taxon>Bacillati</taxon>
        <taxon>Bacillota</taxon>
        <taxon>Bacilli</taxon>
        <taxon>Bacillales</taxon>
        <taxon>Paenibacillaceae</taxon>
        <taxon>Paenibacillus</taxon>
    </lineage>
</organism>
<dbReference type="GO" id="GO:0047443">
    <property type="term" value="F:4-hydroxy-4-methyl-2-oxoglutarate aldolase activity"/>
    <property type="evidence" value="ECO:0007669"/>
    <property type="project" value="UniProtKB-EC"/>
</dbReference>
<sequence length="231" mass="24880">MQKYVVRNIDRPAQDIVAQYAELDTSTIYEAQGKIGLMSSSLKPIQQNRKICGPAVTVICPAGDNLMIHAAIEVCKPGDVLVITTLGDSEHGMIGELIVRALMKRGVQGVIMAAGIRDATQLRELGFPVWTKAIHSQGTTKNRGGWVNAPAVCGGALVAPGDLIMADDDGVVVVKRGDLLSSLEASKLRLQKEEGTKEKIARGELSLDFYGLRATLANENVVYYEDESELS</sequence>
<evidence type="ECO:0000256" key="4">
    <source>
        <dbReference type="ARBA" id="ARBA00008621"/>
    </source>
</evidence>
<evidence type="ECO:0000256" key="14">
    <source>
        <dbReference type="ARBA" id="ARBA00030169"/>
    </source>
</evidence>
<dbReference type="PANTHER" id="PTHR33254">
    <property type="entry name" value="4-HYDROXY-4-METHYL-2-OXOGLUTARATE ALDOLASE 3-RELATED"/>
    <property type="match status" value="1"/>
</dbReference>
<evidence type="ECO:0000256" key="17">
    <source>
        <dbReference type="ARBA" id="ARBA00061585"/>
    </source>
</evidence>
<gene>
    <name evidence="19" type="ORF">EYB31_10825</name>
</gene>
<dbReference type="Pfam" id="PF03737">
    <property type="entry name" value="RraA-like"/>
    <property type="match status" value="1"/>
</dbReference>
<dbReference type="EMBL" id="SIRE01000007">
    <property type="protein sequence ID" value="TBL79402.1"/>
    <property type="molecule type" value="Genomic_DNA"/>
</dbReference>
<evidence type="ECO:0000256" key="15">
    <source>
        <dbReference type="ARBA" id="ARBA00032305"/>
    </source>
</evidence>
<dbReference type="GO" id="GO:0046395">
    <property type="term" value="P:carboxylic acid catabolic process"/>
    <property type="evidence" value="ECO:0007669"/>
    <property type="project" value="UniProtKB-ARBA"/>
</dbReference>
<dbReference type="GO" id="GO:0019336">
    <property type="term" value="P:phenol-containing compound catabolic process"/>
    <property type="evidence" value="ECO:0007669"/>
    <property type="project" value="UniProtKB-ARBA"/>
</dbReference>
<evidence type="ECO:0000256" key="9">
    <source>
        <dbReference type="ARBA" id="ARBA00016549"/>
    </source>
</evidence>
<comment type="caution">
    <text evidence="19">The sequence shown here is derived from an EMBL/GenBank/DDBJ whole genome shotgun (WGS) entry which is preliminary data.</text>
</comment>
<protein>
    <recommendedName>
        <fullName evidence="9">Putative 4-hydroxy-4-methyl-2-oxoglutarate aldolase</fullName>
        <ecNumber evidence="8">4.1.1.112</ecNumber>
        <ecNumber evidence="7">4.1.3.17</ecNumber>
    </recommendedName>
    <alternativeName>
        <fullName evidence="15">Oxaloacetate decarboxylase</fullName>
    </alternativeName>
    <alternativeName>
        <fullName evidence="14">RraA-like protein</fullName>
    </alternativeName>
</protein>
<evidence type="ECO:0000256" key="10">
    <source>
        <dbReference type="ARBA" id="ARBA00022723"/>
    </source>
</evidence>
<evidence type="ECO:0000256" key="2">
    <source>
        <dbReference type="ARBA" id="ARBA00001946"/>
    </source>
</evidence>
<evidence type="ECO:0000256" key="11">
    <source>
        <dbReference type="ARBA" id="ARBA00022842"/>
    </source>
</evidence>
<dbReference type="Proteomes" id="UP000293142">
    <property type="component" value="Unassembled WGS sequence"/>
</dbReference>
<comment type="subunit">
    <text evidence="6">Homohexamer.</text>
</comment>
<evidence type="ECO:0000313" key="20">
    <source>
        <dbReference type="Proteomes" id="UP000293142"/>
    </source>
</evidence>
<dbReference type="GO" id="GO:0008948">
    <property type="term" value="F:oxaloacetate decarboxylase activity"/>
    <property type="evidence" value="ECO:0007669"/>
    <property type="project" value="UniProtKB-EC"/>
</dbReference>
<evidence type="ECO:0000256" key="7">
    <source>
        <dbReference type="ARBA" id="ARBA00012213"/>
    </source>
</evidence>
<evidence type="ECO:0000256" key="5">
    <source>
        <dbReference type="ARBA" id="ARBA00011233"/>
    </source>
</evidence>
<comment type="similarity">
    <text evidence="4">Belongs to the class II aldolase/RraA-like family.</text>
</comment>
<comment type="subunit">
    <text evidence="5">Homotrimer.</text>
</comment>
<dbReference type="EC" id="4.1.1.112" evidence="8"/>
<dbReference type="AlphaFoldDB" id="A0A4V2J4E0"/>
<evidence type="ECO:0000256" key="8">
    <source>
        <dbReference type="ARBA" id="ARBA00012947"/>
    </source>
</evidence>
<evidence type="ECO:0000256" key="1">
    <source>
        <dbReference type="ARBA" id="ARBA00001342"/>
    </source>
</evidence>
<evidence type="ECO:0000256" key="3">
    <source>
        <dbReference type="ARBA" id="ARBA00001968"/>
    </source>
</evidence>
<dbReference type="EC" id="4.1.3.17" evidence="7"/>
<comment type="cofactor">
    <cofactor evidence="3">
        <name>a divalent metal cation</name>
        <dbReference type="ChEBI" id="CHEBI:60240"/>
    </cofactor>
</comment>